<evidence type="ECO:0000313" key="3">
    <source>
        <dbReference type="EMBL" id="GDZ93178.1"/>
    </source>
</evidence>
<dbReference type="EMBL" id="BJCD01000032">
    <property type="protein sequence ID" value="GDZ93178.1"/>
    <property type="molecule type" value="Genomic_DNA"/>
</dbReference>
<keyword evidence="1" id="KW-1133">Transmembrane helix</keyword>
<keyword evidence="1" id="KW-0472">Membrane</keyword>
<dbReference type="PANTHER" id="PTHR38663">
    <property type="match status" value="1"/>
</dbReference>
<comment type="caution">
    <text evidence="3">The sequence shown here is derived from an EMBL/GenBank/DDBJ whole genome shotgun (WGS) entry which is preliminary data.</text>
</comment>
<dbReference type="Proteomes" id="UP000299794">
    <property type="component" value="Unassembled WGS sequence"/>
</dbReference>
<evidence type="ECO:0000259" key="2">
    <source>
        <dbReference type="Pfam" id="PF13454"/>
    </source>
</evidence>
<dbReference type="AlphaFoldDB" id="A0A4P5ZB23"/>
<organism evidence="3 4">
    <name type="scientific">Planktothrix agardhii CCAP 1459/11A</name>
    <dbReference type="NCBI Taxonomy" id="282420"/>
    <lineage>
        <taxon>Bacteria</taxon>
        <taxon>Bacillati</taxon>
        <taxon>Cyanobacteriota</taxon>
        <taxon>Cyanophyceae</taxon>
        <taxon>Oscillatoriophycideae</taxon>
        <taxon>Oscillatoriales</taxon>
        <taxon>Microcoleaceae</taxon>
        <taxon>Planktothrix</taxon>
    </lineage>
</organism>
<gene>
    <name evidence="3" type="ORF">PA905_10130</name>
</gene>
<dbReference type="InterPro" id="IPR038732">
    <property type="entry name" value="HpyO/CreE_NAD-binding"/>
</dbReference>
<dbReference type="InterPro" id="IPR036188">
    <property type="entry name" value="FAD/NAD-bd_sf"/>
</dbReference>
<dbReference type="Pfam" id="PF13454">
    <property type="entry name" value="NAD_binding_9"/>
    <property type="match status" value="1"/>
</dbReference>
<evidence type="ECO:0000313" key="4">
    <source>
        <dbReference type="Proteomes" id="UP000299794"/>
    </source>
</evidence>
<protein>
    <recommendedName>
        <fullName evidence="2">FAD-dependent urate hydroxylase HpyO/Asp monooxygenase CreE-like FAD/NAD(P)-binding domain-containing protein</fullName>
    </recommendedName>
</protein>
<reference evidence="4" key="1">
    <citation type="submission" date="2019-02" db="EMBL/GenBank/DDBJ databases">
        <title>Draft genome sequence of Planktothrix agardhii NIES-905.</title>
        <authorList>
            <person name="Yamaguchi H."/>
            <person name="Suzuki S."/>
            <person name="Kawachi M."/>
        </authorList>
    </citation>
    <scope>NUCLEOTIDE SEQUENCE [LARGE SCALE GENOMIC DNA]</scope>
    <source>
        <strain evidence="4">CCAP 1459/11A</strain>
    </source>
</reference>
<evidence type="ECO:0000256" key="1">
    <source>
        <dbReference type="SAM" id="Phobius"/>
    </source>
</evidence>
<feature type="domain" description="FAD-dependent urate hydroxylase HpyO/Asp monooxygenase CreE-like FAD/NAD(P)-binding" evidence="2">
    <location>
        <begin position="13"/>
        <end position="116"/>
    </location>
</feature>
<sequence>MKNDSLPEFIDIAIVGAGPHALALVAHLLQKKKSMRGRFLVFDPSGTWMSQWNHQFAALEIPHLRSPAVHQPDPDPHALRTFAASRPNELFPPYDLPGTRLFQNFCQEVIRRSALQNGNNIFTDSCKVFALFYTHPLHLIHFFCSSPPVCSGFSPFFSKPYLFG</sequence>
<dbReference type="SUPFAM" id="SSF51905">
    <property type="entry name" value="FAD/NAD(P)-binding domain"/>
    <property type="match status" value="1"/>
</dbReference>
<accession>A0A4P5ZB23</accession>
<keyword evidence="1" id="KW-0812">Transmembrane</keyword>
<feature type="transmembrane region" description="Helical" evidence="1">
    <location>
        <begin position="12"/>
        <end position="29"/>
    </location>
</feature>
<dbReference type="PANTHER" id="PTHR38663:SF1">
    <property type="entry name" value="L-ORNITHINE N(5)-MONOOXYGENASE"/>
    <property type="match status" value="1"/>
</dbReference>
<proteinExistence type="predicted"/>
<name>A0A4P5ZB23_PLAAG</name>